<dbReference type="EMBL" id="ML208498">
    <property type="protein sequence ID" value="TFK63912.1"/>
    <property type="molecule type" value="Genomic_DNA"/>
</dbReference>
<accession>A0ACD3AE99</accession>
<name>A0ACD3AE99_9AGAR</name>
<evidence type="ECO:0000313" key="2">
    <source>
        <dbReference type="Proteomes" id="UP000308600"/>
    </source>
</evidence>
<sequence length="777" mass="89085">MLSERRLGVVRSLTAFPGNLTSKKALYQATYPPSSTMTSARSTSNPSYTPSIDYPSQYAVDLEICRLLETIRELWLARNALAPISRLPPEVLVQIFAWLQDMYRHDLYFYYWHHHSYSRDFLEVKWMRVTQVYGYWRRVARGFPGLWNKTDPFWSGKSFICPLPLQLTVEPQYTTNMAPTSPITNSIASHNFATINFIAPVYYTSQSAIDLDISRLLGRIHELWSERNARAPISQLPPEVVVQIFGWLQTMYRNDSESKRETRRMRYTFNHDEGRKDSLEIKWTSVTQVYGYWRRIARGSPSLWNRIMLGNSFWLGESLTCSHPLPLILEAKDMDTFHNMNRLVQLRKAMASLPRVRIFDVSLRSGSHEPLSSLLSQPAPNLEVFKAEGHWSLRIPDDTFKGVSPNLRHVALCTVSLAWHKATFLKNLTSLTIRSSTPLRIDTLADILRRMPALITLDLEDIINEMDEDEMDTSAHISCPKPVHLPALESFLFRGCCFHWDYTFITCLRFPGRTQVKFYSTPDPDFPSSVNTVPQILDTFIEARIGDVIPIRSINLHYEFEETFTFAWTSTVLSSKQPYPSVSFSRSPRNYSTNVDINPPSSSSVSTDLHDSPDLLAKDWALQLSSLPLSSLEVFRTNIEVTPGTLWTRIFKNLPKLREIFLDGSSGAFLLQHLIENHLTSAAAPPTASKCITLPSLRRIHLNETDYTHVPIQLHCLAPAFAARKLDGSPIHAITFTNQECHEFKQLQDLVEELKTIVDEVEWDLMGFDEDDGDDFY</sequence>
<gene>
    <name evidence="1" type="ORF">BDN72DRAFT_297962</name>
</gene>
<keyword evidence="2" id="KW-1185">Reference proteome</keyword>
<evidence type="ECO:0000313" key="1">
    <source>
        <dbReference type="EMBL" id="TFK63912.1"/>
    </source>
</evidence>
<dbReference type="Proteomes" id="UP000308600">
    <property type="component" value="Unassembled WGS sequence"/>
</dbReference>
<organism evidence="1 2">
    <name type="scientific">Pluteus cervinus</name>
    <dbReference type="NCBI Taxonomy" id="181527"/>
    <lineage>
        <taxon>Eukaryota</taxon>
        <taxon>Fungi</taxon>
        <taxon>Dikarya</taxon>
        <taxon>Basidiomycota</taxon>
        <taxon>Agaricomycotina</taxon>
        <taxon>Agaricomycetes</taxon>
        <taxon>Agaricomycetidae</taxon>
        <taxon>Agaricales</taxon>
        <taxon>Pluteineae</taxon>
        <taxon>Pluteaceae</taxon>
        <taxon>Pluteus</taxon>
    </lineage>
</organism>
<reference evidence="1 2" key="1">
    <citation type="journal article" date="2019" name="Nat. Ecol. Evol.">
        <title>Megaphylogeny resolves global patterns of mushroom evolution.</title>
        <authorList>
            <person name="Varga T."/>
            <person name="Krizsan K."/>
            <person name="Foldi C."/>
            <person name="Dima B."/>
            <person name="Sanchez-Garcia M."/>
            <person name="Sanchez-Ramirez S."/>
            <person name="Szollosi G.J."/>
            <person name="Szarkandi J.G."/>
            <person name="Papp V."/>
            <person name="Albert L."/>
            <person name="Andreopoulos W."/>
            <person name="Angelini C."/>
            <person name="Antonin V."/>
            <person name="Barry K.W."/>
            <person name="Bougher N.L."/>
            <person name="Buchanan P."/>
            <person name="Buyck B."/>
            <person name="Bense V."/>
            <person name="Catcheside P."/>
            <person name="Chovatia M."/>
            <person name="Cooper J."/>
            <person name="Damon W."/>
            <person name="Desjardin D."/>
            <person name="Finy P."/>
            <person name="Geml J."/>
            <person name="Haridas S."/>
            <person name="Hughes K."/>
            <person name="Justo A."/>
            <person name="Karasinski D."/>
            <person name="Kautmanova I."/>
            <person name="Kiss B."/>
            <person name="Kocsube S."/>
            <person name="Kotiranta H."/>
            <person name="LaButti K.M."/>
            <person name="Lechner B.E."/>
            <person name="Liimatainen K."/>
            <person name="Lipzen A."/>
            <person name="Lukacs Z."/>
            <person name="Mihaltcheva S."/>
            <person name="Morgado L.N."/>
            <person name="Niskanen T."/>
            <person name="Noordeloos M.E."/>
            <person name="Ohm R.A."/>
            <person name="Ortiz-Santana B."/>
            <person name="Ovrebo C."/>
            <person name="Racz N."/>
            <person name="Riley R."/>
            <person name="Savchenko A."/>
            <person name="Shiryaev A."/>
            <person name="Soop K."/>
            <person name="Spirin V."/>
            <person name="Szebenyi C."/>
            <person name="Tomsovsky M."/>
            <person name="Tulloss R.E."/>
            <person name="Uehling J."/>
            <person name="Grigoriev I.V."/>
            <person name="Vagvolgyi C."/>
            <person name="Papp T."/>
            <person name="Martin F.M."/>
            <person name="Miettinen O."/>
            <person name="Hibbett D.S."/>
            <person name="Nagy L.G."/>
        </authorList>
    </citation>
    <scope>NUCLEOTIDE SEQUENCE [LARGE SCALE GENOMIC DNA]</scope>
    <source>
        <strain evidence="1 2">NL-1719</strain>
    </source>
</reference>
<proteinExistence type="predicted"/>
<protein>
    <submittedName>
        <fullName evidence="1">Uncharacterized protein</fullName>
    </submittedName>
</protein>